<dbReference type="GO" id="GO:0022625">
    <property type="term" value="C:cytosolic large ribosomal subunit"/>
    <property type="evidence" value="ECO:0007669"/>
    <property type="project" value="TreeGrafter"/>
</dbReference>
<evidence type="ECO:0000256" key="2">
    <source>
        <dbReference type="ARBA" id="ARBA00022730"/>
    </source>
</evidence>
<dbReference type="GO" id="GO:0006412">
    <property type="term" value="P:translation"/>
    <property type="evidence" value="ECO:0007669"/>
    <property type="project" value="InterPro"/>
</dbReference>
<dbReference type="InterPro" id="IPR005727">
    <property type="entry name" value="Ribosomal_uL22_bac/chlpt-type"/>
</dbReference>
<evidence type="ECO:0000313" key="6">
    <source>
        <dbReference type="EMBL" id="SUZ53152.1"/>
    </source>
</evidence>
<evidence type="ECO:0000256" key="1">
    <source>
        <dbReference type="ARBA" id="ARBA00009451"/>
    </source>
</evidence>
<name>A0A381NF07_9ZZZZ</name>
<dbReference type="PANTHER" id="PTHR13501:SF8">
    <property type="entry name" value="LARGE RIBOSOMAL SUBUNIT PROTEIN UL22M"/>
    <property type="match status" value="1"/>
</dbReference>
<accession>A0A381NF07</accession>
<dbReference type="Gene3D" id="3.90.470.10">
    <property type="entry name" value="Ribosomal protein L22/L17"/>
    <property type="match status" value="1"/>
</dbReference>
<dbReference type="GO" id="GO:0019843">
    <property type="term" value="F:rRNA binding"/>
    <property type="evidence" value="ECO:0007669"/>
    <property type="project" value="UniProtKB-KW"/>
</dbReference>
<comment type="similarity">
    <text evidence="1">Belongs to the universal ribosomal protein uL22 family.</text>
</comment>
<sequence>MEAKAVARYVHQSPRKIRKTLDSMRGLKVGDALNQLHFSPEKAASVIEKTLRSAVANLMSQNEESNFDPEGLGVKEAFVDGGPVMKRFRAASMGRASRLRRPTSHVTIVVTDGN</sequence>
<dbReference type="AlphaFoldDB" id="A0A381NF07"/>
<keyword evidence="2" id="KW-0699">rRNA-binding</keyword>
<keyword evidence="5" id="KW-0687">Ribonucleoprotein</keyword>
<dbReference type="EMBL" id="UINC01000316">
    <property type="protein sequence ID" value="SUZ53152.1"/>
    <property type="molecule type" value="Genomic_DNA"/>
</dbReference>
<gene>
    <name evidence="6" type="ORF">METZ01_LOCUS6006</name>
</gene>
<dbReference type="GO" id="GO:0003735">
    <property type="term" value="F:structural constituent of ribosome"/>
    <property type="evidence" value="ECO:0007669"/>
    <property type="project" value="InterPro"/>
</dbReference>
<evidence type="ECO:0008006" key="7">
    <source>
        <dbReference type="Google" id="ProtNLM"/>
    </source>
</evidence>
<reference evidence="6" key="1">
    <citation type="submission" date="2018-05" db="EMBL/GenBank/DDBJ databases">
        <authorList>
            <person name="Lanie J.A."/>
            <person name="Ng W.-L."/>
            <person name="Kazmierczak K.M."/>
            <person name="Andrzejewski T.M."/>
            <person name="Davidsen T.M."/>
            <person name="Wayne K.J."/>
            <person name="Tettelin H."/>
            <person name="Glass J.I."/>
            <person name="Rusch D."/>
            <person name="Podicherti R."/>
            <person name="Tsui H.-C.T."/>
            <person name="Winkler M.E."/>
        </authorList>
    </citation>
    <scope>NUCLEOTIDE SEQUENCE</scope>
</reference>
<evidence type="ECO:0000256" key="5">
    <source>
        <dbReference type="ARBA" id="ARBA00023274"/>
    </source>
</evidence>
<protein>
    <recommendedName>
        <fullName evidence="7">50S ribosomal protein L22</fullName>
    </recommendedName>
</protein>
<evidence type="ECO:0000256" key="3">
    <source>
        <dbReference type="ARBA" id="ARBA00022884"/>
    </source>
</evidence>
<keyword evidence="3" id="KW-0694">RNA-binding</keyword>
<dbReference type="PANTHER" id="PTHR13501">
    <property type="entry name" value="CHLOROPLAST 50S RIBOSOMAL PROTEIN L22-RELATED"/>
    <property type="match status" value="1"/>
</dbReference>
<dbReference type="InterPro" id="IPR036394">
    <property type="entry name" value="Ribosomal_uL22_sf"/>
</dbReference>
<proteinExistence type="inferred from homology"/>
<dbReference type="CDD" id="cd00336">
    <property type="entry name" value="Ribosomal_L22"/>
    <property type="match status" value="1"/>
</dbReference>
<dbReference type="InterPro" id="IPR047867">
    <property type="entry name" value="Ribosomal_uL22_bac/org-type"/>
</dbReference>
<dbReference type="HAMAP" id="MF_01331_B">
    <property type="entry name" value="Ribosomal_uL22_B"/>
    <property type="match status" value="1"/>
</dbReference>
<organism evidence="6">
    <name type="scientific">marine metagenome</name>
    <dbReference type="NCBI Taxonomy" id="408172"/>
    <lineage>
        <taxon>unclassified sequences</taxon>
        <taxon>metagenomes</taxon>
        <taxon>ecological metagenomes</taxon>
    </lineage>
</organism>
<evidence type="ECO:0000256" key="4">
    <source>
        <dbReference type="ARBA" id="ARBA00022980"/>
    </source>
</evidence>
<dbReference type="NCBIfam" id="TIGR01044">
    <property type="entry name" value="rplV_bact"/>
    <property type="match status" value="1"/>
</dbReference>
<dbReference type="InterPro" id="IPR001063">
    <property type="entry name" value="Ribosomal_uL22"/>
</dbReference>
<dbReference type="Pfam" id="PF00237">
    <property type="entry name" value="Ribosomal_L22"/>
    <property type="match status" value="1"/>
</dbReference>
<dbReference type="SUPFAM" id="SSF54843">
    <property type="entry name" value="Ribosomal protein L22"/>
    <property type="match status" value="1"/>
</dbReference>
<keyword evidence="4" id="KW-0689">Ribosomal protein</keyword>